<dbReference type="InterPro" id="IPR006439">
    <property type="entry name" value="HAD-SF_hydro_IA"/>
</dbReference>
<name>A0A2W0CH08_9BACL</name>
<dbReference type="OrthoDB" id="9807630at2"/>
<organism evidence="1 2">
    <name type="scientific">Paenibacillus illinoisensis</name>
    <dbReference type="NCBI Taxonomy" id="59845"/>
    <lineage>
        <taxon>Bacteria</taxon>
        <taxon>Bacillati</taxon>
        <taxon>Bacillota</taxon>
        <taxon>Bacilli</taxon>
        <taxon>Bacillales</taxon>
        <taxon>Paenibacillaceae</taxon>
        <taxon>Paenibacillus</taxon>
    </lineage>
</organism>
<dbReference type="InterPro" id="IPR041492">
    <property type="entry name" value="HAD_2"/>
</dbReference>
<dbReference type="EC" id="3.6.1.1" evidence="1"/>
<dbReference type="Proteomes" id="UP000247459">
    <property type="component" value="Unassembled WGS sequence"/>
</dbReference>
<protein>
    <submittedName>
        <fullName evidence="1">Haloacid dehalogenase-like family hydrolase</fullName>
        <ecNumber evidence="1">3.6.1.1</ecNumber>
    </submittedName>
</protein>
<dbReference type="PANTHER" id="PTHR43434:SF26">
    <property type="entry name" value="PYROPHOSPHATASE PPAX"/>
    <property type="match status" value="1"/>
</dbReference>
<dbReference type="SFLD" id="SFLDS00003">
    <property type="entry name" value="Haloacid_Dehalogenase"/>
    <property type="match status" value="1"/>
</dbReference>
<dbReference type="Gene3D" id="1.10.150.240">
    <property type="entry name" value="Putative phosphatase, domain 2"/>
    <property type="match status" value="1"/>
</dbReference>
<dbReference type="InterPro" id="IPR023214">
    <property type="entry name" value="HAD_sf"/>
</dbReference>
<dbReference type="InterPro" id="IPR036412">
    <property type="entry name" value="HAD-like_sf"/>
</dbReference>
<dbReference type="EMBL" id="PRLG01000025">
    <property type="protein sequence ID" value="PYY27118.1"/>
    <property type="molecule type" value="Genomic_DNA"/>
</dbReference>
<evidence type="ECO:0000313" key="2">
    <source>
        <dbReference type="Proteomes" id="UP000247459"/>
    </source>
</evidence>
<dbReference type="GO" id="GO:0004427">
    <property type="term" value="F:inorganic diphosphate phosphatase activity"/>
    <property type="evidence" value="ECO:0007669"/>
    <property type="project" value="UniProtKB-EC"/>
</dbReference>
<gene>
    <name evidence="1" type="ORF">PIL02S_04995</name>
</gene>
<dbReference type="Gene3D" id="3.40.50.1000">
    <property type="entry name" value="HAD superfamily/HAD-like"/>
    <property type="match status" value="1"/>
</dbReference>
<sequence>MIETVLFDLDGTIIDTNELIISSFQHVMEGWEHSAPWTREQIIPHMGGTLEQQMRTFSGQEEVAEYVKGYRAYNDIHHEAMVRPFPHVNEVVEALHQEGIVMGVVTTKIRPSTLKVLERFDLMKYMKSIVTVTDVTHPKPHAEPVLKAMEELGANPAKTLMVGDSPVDIQSAKNAGALAAGVAWSLKGEAALSEYGPDYILHNMKDLLALTRIETGRS</sequence>
<keyword evidence="1" id="KW-0378">Hydrolase</keyword>
<dbReference type="NCBIfam" id="TIGR01549">
    <property type="entry name" value="HAD-SF-IA-v1"/>
    <property type="match status" value="1"/>
</dbReference>
<dbReference type="InterPro" id="IPR050155">
    <property type="entry name" value="HAD-like_hydrolase_sf"/>
</dbReference>
<dbReference type="SUPFAM" id="SSF56784">
    <property type="entry name" value="HAD-like"/>
    <property type="match status" value="1"/>
</dbReference>
<comment type="caution">
    <text evidence="1">The sequence shown here is derived from an EMBL/GenBank/DDBJ whole genome shotgun (WGS) entry which is preliminary data.</text>
</comment>
<dbReference type="FunFam" id="3.40.50.1000:FF:000022">
    <property type="entry name" value="Phosphoglycolate phosphatase"/>
    <property type="match status" value="1"/>
</dbReference>
<dbReference type="SFLD" id="SFLDG01129">
    <property type="entry name" value="C1.5:_HAD__Beta-PGM__Phosphata"/>
    <property type="match status" value="1"/>
</dbReference>
<dbReference type="AlphaFoldDB" id="A0A2W0CH08"/>
<dbReference type="Pfam" id="PF13419">
    <property type="entry name" value="HAD_2"/>
    <property type="match status" value="1"/>
</dbReference>
<dbReference type="InterPro" id="IPR023198">
    <property type="entry name" value="PGP-like_dom2"/>
</dbReference>
<dbReference type="GO" id="GO:0008967">
    <property type="term" value="F:phosphoglycolate phosphatase activity"/>
    <property type="evidence" value="ECO:0007669"/>
    <property type="project" value="TreeGrafter"/>
</dbReference>
<proteinExistence type="predicted"/>
<dbReference type="SFLD" id="SFLDG01135">
    <property type="entry name" value="C1.5.6:_HAD__Beta-PGM__Phospha"/>
    <property type="match status" value="1"/>
</dbReference>
<dbReference type="RefSeq" id="WP_110821849.1">
    <property type="nucleotide sequence ID" value="NZ_PRLG01000025.1"/>
</dbReference>
<dbReference type="GO" id="GO:0005829">
    <property type="term" value="C:cytosol"/>
    <property type="evidence" value="ECO:0007669"/>
    <property type="project" value="TreeGrafter"/>
</dbReference>
<dbReference type="NCBIfam" id="TIGR01509">
    <property type="entry name" value="HAD-SF-IA-v3"/>
    <property type="match status" value="1"/>
</dbReference>
<evidence type="ECO:0000313" key="1">
    <source>
        <dbReference type="EMBL" id="PYY27118.1"/>
    </source>
</evidence>
<dbReference type="GO" id="GO:0006281">
    <property type="term" value="P:DNA repair"/>
    <property type="evidence" value="ECO:0007669"/>
    <property type="project" value="TreeGrafter"/>
</dbReference>
<dbReference type="NCBIfam" id="NF009804">
    <property type="entry name" value="PRK13288.1"/>
    <property type="match status" value="1"/>
</dbReference>
<reference evidence="1 2" key="1">
    <citation type="submission" date="2018-01" db="EMBL/GenBank/DDBJ databases">
        <title>Genome sequence of the PGP bacterium Paenibacillus illinoisensis E3.</title>
        <authorList>
            <person name="Rolli E."/>
            <person name="Marasco R."/>
            <person name="Bessem C."/>
            <person name="Michoud G."/>
            <person name="Gaiarsa S."/>
            <person name="Borin S."/>
            <person name="Daffonchio D."/>
        </authorList>
    </citation>
    <scope>NUCLEOTIDE SEQUENCE [LARGE SCALE GENOMIC DNA]</scope>
    <source>
        <strain evidence="1 2">E3</strain>
    </source>
</reference>
<dbReference type="PANTHER" id="PTHR43434">
    <property type="entry name" value="PHOSPHOGLYCOLATE PHOSPHATASE"/>
    <property type="match status" value="1"/>
</dbReference>
<accession>A0A2W0CH08</accession>